<dbReference type="Pfam" id="PF02141">
    <property type="entry name" value="DENN"/>
    <property type="match status" value="1"/>
</dbReference>
<feature type="compositionally biased region" description="Low complexity" evidence="1">
    <location>
        <begin position="16"/>
        <end position="49"/>
    </location>
</feature>
<evidence type="ECO:0000259" key="2">
    <source>
        <dbReference type="SMART" id="SM00799"/>
    </source>
</evidence>
<dbReference type="Proteomes" id="UP001363151">
    <property type="component" value="Unassembled WGS sequence"/>
</dbReference>
<comment type="caution">
    <text evidence="3">The sequence shown here is derived from an EMBL/GenBank/DDBJ whole genome shotgun (WGS) entry which is preliminary data.</text>
</comment>
<dbReference type="InterPro" id="IPR052225">
    <property type="entry name" value="Ser/Arg_repetitive_matrix"/>
</dbReference>
<gene>
    <name evidence="3" type="primary">SCD1</name>
    <name evidence="3" type="ORF">SO694_00008543</name>
</gene>
<feature type="region of interest" description="Disordered" evidence="1">
    <location>
        <begin position="104"/>
        <end position="126"/>
    </location>
</feature>
<dbReference type="InterPro" id="IPR043153">
    <property type="entry name" value="DENN_C"/>
</dbReference>
<feature type="region of interest" description="Disordered" evidence="1">
    <location>
        <begin position="151"/>
        <end position="260"/>
    </location>
</feature>
<dbReference type="PANTHER" id="PTHR23148">
    <property type="entry name" value="SERINE/ARGININE REGULATED NUCLEAR MATRIX PROTEIN"/>
    <property type="match status" value="1"/>
</dbReference>
<organism evidence="3 4">
    <name type="scientific">Aureococcus anophagefferens</name>
    <name type="common">Harmful bloom alga</name>
    <dbReference type="NCBI Taxonomy" id="44056"/>
    <lineage>
        <taxon>Eukaryota</taxon>
        <taxon>Sar</taxon>
        <taxon>Stramenopiles</taxon>
        <taxon>Ochrophyta</taxon>
        <taxon>Pelagophyceae</taxon>
        <taxon>Pelagomonadales</taxon>
        <taxon>Pelagomonadaceae</taxon>
        <taxon>Aureococcus</taxon>
    </lineage>
</organism>
<feature type="compositionally biased region" description="Acidic residues" evidence="1">
    <location>
        <begin position="474"/>
        <end position="483"/>
    </location>
</feature>
<feature type="region of interest" description="Disordered" evidence="1">
    <location>
        <begin position="1003"/>
        <end position="1022"/>
    </location>
</feature>
<dbReference type="Gene3D" id="3.40.50.11500">
    <property type="match status" value="1"/>
</dbReference>
<sequence>MAPRTENPRGPARARSPCGAAATASGPSSGSSSSPPATSPRLATRATTSAATLPGRALPPRRRRGARGAVGDARWAPRLLDTYASVHGEACAGAAAFCFPDRGLARRRPGDRARPGRARRRVGAHAPDGARLRGCALVEYDALDGADVARASRRRARRRRRATRGGGARGAPRSSGGASAPRARPVTTRAGSSRTSRSSATRRRRARSTSGASTARRDGDAGARRATPTASRASTAPPPRRRRGRGVREPRGGGGLGAEGDVPALRCLRRAALRAALAALVALAPGERDRALVALLSTPLPRRHPAMLRVGGATVALPRAACKYGALPPGDADAVVELFRFASPRSVAAAWVCLLSERKVVVASALDGRAVRGADALHALLWPLGWQHAFVPRLPPSLSCAVESPCAILAGVVDGDDWRAALAECDDANVLDLDGRGFLPSAAEADADLEARRRPRVSSRYSCAADSTDARGDSDDDSSDDDGDGGACLLRLLPRLERRTLVRAWEAAAASGDPDVFAIRAAAAACLASLLSGYAAALRPPRFPDDYRTGRDRNARREPLFSVDRFEAARVASPLRQRIFESQAWHVFCQRRAVDGADYGALATFDALCGGVSALVDDRRAAPPVAPSPKKHRAFAAVDAAALDAALAPDVARRDDDDDEDLLAHAGLPHGRGGSFLGAWLLAAAAFPDFRATLAVAAFGLATTCALDDGALGAAFVALARSGADVAGAAAALTEDRSMSPATLAALRRCAGTEGLPGLVDLTFREQYGSAKLRAALERDGGATALARLWRTGQMAFDGVDVDADDDGGAVYRLPARSADASWDLASDEGSAPCLGGATWYGAGAVVAAAWPRADAGGDARTWSPATLHVAILRAGCKDYDVASWTLLGEADARRGLEEALLARRKIGGLPADDPSLFWSLAYHCARRHLPLCVPTSLVDVVVAGPSEAAAVALARRAAARRPTVDGAVVDARAEDADDSASELSVGRFDDLLVSRLEADSDAASSSSRDGGDAPAPLARPPSWENVATRFFGHGFSGAADAPA</sequence>
<protein>
    <submittedName>
        <fullName evidence="3">Rab guanyl-nucleotide exchange factor</fullName>
    </submittedName>
</protein>
<feature type="region of interest" description="Disordered" evidence="1">
    <location>
        <begin position="460"/>
        <end position="483"/>
    </location>
</feature>
<feature type="compositionally biased region" description="Low complexity" evidence="1">
    <location>
        <begin position="170"/>
        <end position="199"/>
    </location>
</feature>
<accession>A0ABR1GEG9</accession>
<dbReference type="PANTHER" id="PTHR23148:SF0">
    <property type="entry name" value="SERINE_ARGININE REPETITIVE MATRIX PROTEIN 1"/>
    <property type="match status" value="1"/>
</dbReference>
<feature type="compositionally biased region" description="Low complexity" evidence="1">
    <location>
        <begin position="224"/>
        <end position="235"/>
    </location>
</feature>
<reference evidence="3 4" key="1">
    <citation type="submission" date="2024-03" db="EMBL/GenBank/DDBJ databases">
        <title>Aureococcus anophagefferens CCMP1851 and Kratosvirus quantuckense: Draft genome of a second virus-susceptible host strain in the model system.</title>
        <authorList>
            <person name="Chase E."/>
            <person name="Truchon A.R."/>
            <person name="Schepens W."/>
            <person name="Wilhelm S.W."/>
        </authorList>
    </citation>
    <scope>NUCLEOTIDE SEQUENCE [LARGE SCALE GENOMIC DNA]</scope>
    <source>
        <strain evidence="3 4">CCMP1851</strain>
    </source>
</reference>
<dbReference type="EMBL" id="JBBJCI010000032">
    <property type="protein sequence ID" value="KAK7254183.1"/>
    <property type="molecule type" value="Genomic_DNA"/>
</dbReference>
<proteinExistence type="predicted"/>
<name>A0ABR1GEG9_AURAN</name>
<feature type="domain" description="cDENN" evidence="2">
    <location>
        <begin position="263"/>
        <end position="436"/>
    </location>
</feature>
<evidence type="ECO:0000313" key="4">
    <source>
        <dbReference type="Proteomes" id="UP001363151"/>
    </source>
</evidence>
<dbReference type="SMART" id="SM00799">
    <property type="entry name" value="DENN"/>
    <property type="match status" value="1"/>
</dbReference>
<dbReference type="InterPro" id="IPR001194">
    <property type="entry name" value="cDENN_dom"/>
</dbReference>
<feature type="region of interest" description="Disordered" evidence="1">
    <location>
        <begin position="1"/>
        <end position="49"/>
    </location>
</feature>
<keyword evidence="4" id="KW-1185">Reference proteome</keyword>
<evidence type="ECO:0000313" key="3">
    <source>
        <dbReference type="EMBL" id="KAK7254183.1"/>
    </source>
</evidence>
<evidence type="ECO:0000256" key="1">
    <source>
        <dbReference type="SAM" id="MobiDB-lite"/>
    </source>
</evidence>
<feature type="compositionally biased region" description="Basic residues" evidence="1">
    <location>
        <begin position="151"/>
        <end position="163"/>
    </location>
</feature>